<name>A0A261RD31_9BORD</name>
<protein>
    <recommendedName>
        <fullName evidence="4">DUF2243 domain-containing protein</fullName>
    </recommendedName>
</protein>
<feature type="transmembrane region" description="Helical" evidence="1">
    <location>
        <begin position="21"/>
        <end position="40"/>
    </location>
</feature>
<dbReference type="InterPro" id="IPR018719">
    <property type="entry name" value="DUF2243_membrane"/>
</dbReference>
<organism evidence="2 3">
    <name type="scientific">Bordetella genomosp. 7</name>
    <dbReference type="NCBI Taxonomy" id="1416805"/>
    <lineage>
        <taxon>Bacteria</taxon>
        <taxon>Pseudomonadati</taxon>
        <taxon>Pseudomonadota</taxon>
        <taxon>Betaproteobacteria</taxon>
        <taxon>Burkholderiales</taxon>
        <taxon>Alcaligenaceae</taxon>
        <taxon>Bordetella</taxon>
    </lineage>
</organism>
<keyword evidence="1" id="KW-0812">Transmembrane</keyword>
<feature type="transmembrane region" description="Helical" evidence="1">
    <location>
        <begin position="60"/>
        <end position="83"/>
    </location>
</feature>
<feature type="transmembrane region" description="Helical" evidence="1">
    <location>
        <begin position="165"/>
        <end position="187"/>
    </location>
</feature>
<proteinExistence type="predicted"/>
<feature type="transmembrane region" description="Helical" evidence="1">
    <location>
        <begin position="95"/>
        <end position="116"/>
    </location>
</feature>
<evidence type="ECO:0008006" key="4">
    <source>
        <dbReference type="Google" id="ProtNLM"/>
    </source>
</evidence>
<gene>
    <name evidence="2" type="ORF">CAL19_08465</name>
</gene>
<evidence type="ECO:0000256" key="1">
    <source>
        <dbReference type="SAM" id="Phobius"/>
    </source>
</evidence>
<dbReference type="RefSeq" id="WP_094796547.1">
    <property type="nucleotide sequence ID" value="NZ_NEVK01000004.1"/>
</dbReference>
<keyword evidence="1" id="KW-0472">Membrane</keyword>
<keyword evidence="3" id="KW-1185">Reference proteome</keyword>
<accession>A0A261RD31</accession>
<dbReference type="Proteomes" id="UP000216947">
    <property type="component" value="Unassembled WGS sequence"/>
</dbReference>
<dbReference type="EMBL" id="NEVK01000004">
    <property type="protein sequence ID" value="OZI22550.1"/>
    <property type="molecule type" value="Genomic_DNA"/>
</dbReference>
<sequence length="274" mass="28887">MKEPAQGHDTAARRSPAWGGYLLGFGMGGFFDGILLHQVLQWHHLLSAYQAGPLGDLRVQVMADGIFHVLMYVVAMAGLWVLYRARRAGPPSRRRLLAAFLVGFGIWHVVDAVLSHWLAGIHRIRMDVPNPLPWDLGWLLVFGLLPLFAGLWLRRRADPPGGGQGGGHGMALLLAAAVVTAAVFNLVPLRKAPADATVVVLRPGAAAAGLFTALDDTGAAIIWADAGGGVWVLHGVPLGQRLSLYGAGAMYVSGGAVPAGCAAWLTPQVAQAPT</sequence>
<feature type="transmembrane region" description="Helical" evidence="1">
    <location>
        <begin position="136"/>
        <end position="153"/>
    </location>
</feature>
<evidence type="ECO:0000313" key="2">
    <source>
        <dbReference type="EMBL" id="OZI22550.1"/>
    </source>
</evidence>
<reference evidence="3" key="1">
    <citation type="submission" date="2017-05" db="EMBL/GenBank/DDBJ databases">
        <title>Complete and WGS of Bordetella genogroups.</title>
        <authorList>
            <person name="Spilker T."/>
            <person name="Lipuma J."/>
        </authorList>
    </citation>
    <scope>NUCLEOTIDE SEQUENCE [LARGE SCALE GENOMIC DNA]</scope>
    <source>
        <strain evidence="3">AU18089</strain>
    </source>
</reference>
<keyword evidence="1" id="KW-1133">Transmembrane helix</keyword>
<dbReference type="Pfam" id="PF10002">
    <property type="entry name" value="DUF2243"/>
    <property type="match status" value="1"/>
</dbReference>
<evidence type="ECO:0000313" key="3">
    <source>
        <dbReference type="Proteomes" id="UP000216947"/>
    </source>
</evidence>
<dbReference type="AlphaFoldDB" id="A0A261RD31"/>
<comment type="caution">
    <text evidence="2">The sequence shown here is derived from an EMBL/GenBank/DDBJ whole genome shotgun (WGS) entry which is preliminary data.</text>
</comment>